<dbReference type="OrthoDB" id="324803at2759"/>
<feature type="coiled-coil region" evidence="1">
    <location>
        <begin position="450"/>
        <end position="480"/>
    </location>
</feature>
<evidence type="ECO:0000313" key="2">
    <source>
        <dbReference type="EMBL" id="CAD8125529.1"/>
    </source>
</evidence>
<gene>
    <name evidence="2" type="ORF">PSON_ATCC_30995.1.T1590128</name>
</gene>
<accession>A0A8S1REY4</accession>
<comment type="caution">
    <text evidence="2">The sequence shown here is derived from an EMBL/GenBank/DDBJ whole genome shotgun (WGS) entry which is preliminary data.</text>
</comment>
<dbReference type="EMBL" id="CAJJDN010000159">
    <property type="protein sequence ID" value="CAD8125529.1"/>
    <property type="molecule type" value="Genomic_DNA"/>
</dbReference>
<sequence length="514" mass="62120">MKYLLTSHQKEIKLFTSDIPLPKNLFNLELEIIIALAEKEKEYFSPYPHSYYSDSEVVIYCQKCNYLIKQNDRLQKFQFPSYLRLKLDNLTYINAQQQCNICRTTLLSISQGFIIFQFYYKVFYLSVIDNLINSIIDYKSQSSDKCKIEEEEEALNHIYKISNQNNIDFKISKQNKQENKEEGNEKKYNIFDIQYPSIEKSNEILSPQINTLRQPEQSTKIKIVNNTQHSIMNINQFIQVMFLSNEGDEKSQIFNLISNLKQKKYRMKRIEQFTQSPVISEQFIFHNCPIMEFELYEDDKIIPYREYFSKYSIHFFFIFIQYQRTDTMNKKVLDMIKKLYPLDRQRMAIIVTNWSGDIKQKIEVQQKFKHYCFKQIIFLPQKARKQEILKEVEQCLQNVNAIQQNFKNTVFEVNNNVYADELINRFGLNYQMSKLRNRDNQDNYLQDLEIEKKKRDEELLKEEILQMKQLQNQRLERKRNCGRKKKVETQNNQEIISKRIRKQTTRVVQKRIKR</sequence>
<dbReference type="AlphaFoldDB" id="A0A8S1REY4"/>
<protein>
    <submittedName>
        <fullName evidence="2">Uncharacterized protein</fullName>
    </submittedName>
</protein>
<dbReference type="Proteomes" id="UP000692954">
    <property type="component" value="Unassembled WGS sequence"/>
</dbReference>
<evidence type="ECO:0000256" key="1">
    <source>
        <dbReference type="SAM" id="Coils"/>
    </source>
</evidence>
<evidence type="ECO:0000313" key="3">
    <source>
        <dbReference type="Proteomes" id="UP000692954"/>
    </source>
</evidence>
<organism evidence="2 3">
    <name type="scientific">Paramecium sonneborni</name>
    <dbReference type="NCBI Taxonomy" id="65129"/>
    <lineage>
        <taxon>Eukaryota</taxon>
        <taxon>Sar</taxon>
        <taxon>Alveolata</taxon>
        <taxon>Ciliophora</taxon>
        <taxon>Intramacronucleata</taxon>
        <taxon>Oligohymenophorea</taxon>
        <taxon>Peniculida</taxon>
        <taxon>Parameciidae</taxon>
        <taxon>Paramecium</taxon>
    </lineage>
</organism>
<proteinExistence type="predicted"/>
<name>A0A8S1REY4_9CILI</name>
<keyword evidence="1" id="KW-0175">Coiled coil</keyword>
<reference evidence="2" key="1">
    <citation type="submission" date="2021-01" db="EMBL/GenBank/DDBJ databases">
        <authorList>
            <consortium name="Genoscope - CEA"/>
            <person name="William W."/>
        </authorList>
    </citation>
    <scope>NUCLEOTIDE SEQUENCE</scope>
</reference>
<keyword evidence="3" id="KW-1185">Reference proteome</keyword>